<keyword evidence="3" id="KW-1185">Reference proteome</keyword>
<reference evidence="2 3" key="2">
    <citation type="journal article" date="2010" name="Nature">
        <title>Comparative genomics reveals mobile pathogenicity chromosomes in Fusarium.</title>
        <authorList>
            <person name="Ma L.J."/>
            <person name="van der Does H.C."/>
            <person name="Borkovich K.A."/>
            <person name="Coleman J.J."/>
            <person name="Daboussi M.J."/>
            <person name="Di Pietro A."/>
            <person name="Dufresne M."/>
            <person name="Freitag M."/>
            <person name="Grabherr M."/>
            <person name="Henrissat B."/>
            <person name="Houterman P.M."/>
            <person name="Kang S."/>
            <person name="Shim W.B."/>
            <person name="Woloshuk C."/>
            <person name="Xie X."/>
            <person name="Xu J.R."/>
            <person name="Antoniw J."/>
            <person name="Baker S.E."/>
            <person name="Bluhm B.H."/>
            <person name="Breakspear A."/>
            <person name="Brown D.W."/>
            <person name="Butchko R.A."/>
            <person name="Chapman S."/>
            <person name="Coulson R."/>
            <person name="Coutinho P.M."/>
            <person name="Danchin E.G."/>
            <person name="Diener A."/>
            <person name="Gale L.R."/>
            <person name="Gardiner D.M."/>
            <person name="Goff S."/>
            <person name="Hammond-Kosack K.E."/>
            <person name="Hilburn K."/>
            <person name="Hua-Van A."/>
            <person name="Jonkers W."/>
            <person name="Kazan K."/>
            <person name="Kodira C.D."/>
            <person name="Koehrsen M."/>
            <person name="Kumar L."/>
            <person name="Lee Y.H."/>
            <person name="Li L."/>
            <person name="Manners J.M."/>
            <person name="Miranda-Saavedra D."/>
            <person name="Mukherjee M."/>
            <person name="Park G."/>
            <person name="Park J."/>
            <person name="Park S.Y."/>
            <person name="Proctor R.H."/>
            <person name="Regev A."/>
            <person name="Ruiz-Roldan M.C."/>
            <person name="Sain D."/>
            <person name="Sakthikumar S."/>
            <person name="Sykes S."/>
            <person name="Schwartz D.C."/>
            <person name="Turgeon B.G."/>
            <person name="Wapinski I."/>
            <person name="Yoder O."/>
            <person name="Young S."/>
            <person name="Zeng Q."/>
            <person name="Zhou S."/>
            <person name="Galagan J."/>
            <person name="Cuomo C.A."/>
            <person name="Kistler H.C."/>
            <person name="Rep M."/>
        </authorList>
    </citation>
    <scope>GENOME REANNOTATION</scope>
    <source>
        <strain evidence="3">ATCC MYA-4620 / CBS 123657 / FGSC 9075 / NRRL 31084 / PH-1</strain>
        <strain evidence="2">PH-1 / ATCC MYA-4620 / FGSC 9075 / NRRL 31084</strain>
    </source>
</reference>
<evidence type="ECO:0000313" key="1">
    <source>
        <dbReference type="EMBL" id="CEF74849.1"/>
    </source>
</evidence>
<sequence>MERKIARFQTAIDEFSPCNHATSALYKKKLHIILLNTSSDALLKYMRRYKAFTSRYLVASNATSKRPVPTPCHVILRPCHYRSWSSYPEFGLRRGSSF</sequence>
<dbReference type="VEuPathDB" id="FungiDB:FGRAMPH1_01G06089"/>
<dbReference type="EMBL" id="HG970332">
    <property type="protein sequence ID" value="CEF74849.1"/>
    <property type="molecule type" value="Genomic_DNA"/>
</dbReference>
<protein>
    <submittedName>
        <fullName evidence="1">Chromosome 1, complete genome</fullName>
    </submittedName>
</protein>
<dbReference type="InParanoid" id="A0A098D7B4"/>
<reference evidence="1 3" key="3">
    <citation type="journal article" date="2015" name="BMC Genomics">
        <title>The completed genome sequence of the pathogenic ascomycete fungus Fusarium graminearum.</title>
        <authorList>
            <person name="King R."/>
            <person name="Urban M."/>
            <person name="Hammond-Kosack M.C."/>
            <person name="Hassani-Pak K."/>
            <person name="Hammond-Kosack K.E."/>
        </authorList>
    </citation>
    <scope>NUCLEOTIDE SEQUENCE [LARGE SCALE GENOMIC DNA]</scope>
    <source>
        <strain evidence="3">ATCC MYA-4620 / CBS 123657 / FGSC 9075 / NRRL 31084 / PH-1</strain>
        <strain evidence="1">PH-1</strain>
    </source>
</reference>
<organism evidence="1 3">
    <name type="scientific">Gibberella zeae (strain ATCC MYA-4620 / CBS 123657 / FGSC 9075 / NRRL 31084 / PH-1)</name>
    <name type="common">Wheat head blight fungus</name>
    <name type="synonym">Fusarium graminearum</name>
    <dbReference type="NCBI Taxonomy" id="229533"/>
    <lineage>
        <taxon>Eukaryota</taxon>
        <taxon>Fungi</taxon>
        <taxon>Dikarya</taxon>
        <taxon>Ascomycota</taxon>
        <taxon>Pezizomycotina</taxon>
        <taxon>Sordariomycetes</taxon>
        <taxon>Hypocreomycetidae</taxon>
        <taxon>Hypocreales</taxon>
        <taxon>Nectriaceae</taxon>
        <taxon>Fusarium</taxon>
    </lineage>
</organism>
<proteinExistence type="predicted"/>
<evidence type="ECO:0000313" key="2">
    <source>
        <dbReference type="EnsemblFungi" id="CEF74849"/>
    </source>
</evidence>
<accession>A0A098D7B4</accession>
<dbReference type="EnsemblFungi" id="CEF74849">
    <property type="protein sequence ID" value="CEF74849"/>
    <property type="gene ID" value="FGRRES_12157_M"/>
</dbReference>
<dbReference type="AlphaFoldDB" id="A0A098D7B4"/>
<name>A0A098D7B4_GIBZE</name>
<gene>
    <name evidence="1" type="ORF">FGRAMPH1_01T06089</name>
</gene>
<evidence type="ECO:0000313" key="3">
    <source>
        <dbReference type="Proteomes" id="UP000070720"/>
    </source>
</evidence>
<accession>A0A0E0RUC4</accession>
<dbReference type="Proteomes" id="UP000070720">
    <property type="component" value="Chromosome 1"/>
</dbReference>
<reference evidence="2 3" key="1">
    <citation type="journal article" date="2007" name="Science">
        <title>The Fusarium graminearum genome reveals a link between localized polymorphism and pathogen specialization.</title>
        <authorList>
            <person name="Cuomo C.A."/>
            <person name="Gueldener U."/>
            <person name="Xu J.-R."/>
            <person name="Trail F."/>
            <person name="Turgeon B.G."/>
            <person name="Di Pietro A."/>
            <person name="Walton J.D."/>
            <person name="Ma L.-J."/>
            <person name="Baker S.E."/>
            <person name="Rep M."/>
            <person name="Adam G."/>
            <person name="Antoniw J."/>
            <person name="Baldwin T."/>
            <person name="Calvo S.E."/>
            <person name="Chang Y.-L."/>
            <person name="DeCaprio D."/>
            <person name="Gale L.R."/>
            <person name="Gnerre S."/>
            <person name="Goswami R.S."/>
            <person name="Hammond-Kosack K."/>
            <person name="Harris L.J."/>
            <person name="Hilburn K."/>
            <person name="Kennell J.C."/>
            <person name="Kroken S."/>
            <person name="Magnuson J.K."/>
            <person name="Mannhaupt G."/>
            <person name="Mauceli E.W."/>
            <person name="Mewes H.-W."/>
            <person name="Mitterbauer R."/>
            <person name="Muehlbauer G."/>
            <person name="Muensterkoetter M."/>
            <person name="Nelson D."/>
            <person name="O'Donnell K."/>
            <person name="Ouellet T."/>
            <person name="Qi W."/>
            <person name="Quesneville H."/>
            <person name="Roncero M.I.G."/>
            <person name="Seong K.-Y."/>
            <person name="Tetko I.V."/>
            <person name="Urban M."/>
            <person name="Waalwijk C."/>
            <person name="Ward T.J."/>
            <person name="Yao J."/>
            <person name="Birren B.W."/>
            <person name="Kistler H.C."/>
        </authorList>
    </citation>
    <scope>NUCLEOTIDE SEQUENCE [LARGE SCALE GENOMIC DNA]</scope>
    <source>
        <strain evidence="3">ATCC MYA-4620 / CBS 123657 / FGSC 9075 / NRRL 31084 / PH-1</strain>
        <strain evidence="2">PH-1 / ATCC MYA-4620 / FGSC 9075 / NRRL 31084</strain>
    </source>
</reference>
<reference evidence="2" key="4">
    <citation type="submission" date="2017-01" db="UniProtKB">
        <authorList>
            <consortium name="EnsemblFungi"/>
        </authorList>
    </citation>
    <scope>IDENTIFICATION</scope>
    <source>
        <strain evidence="2">PH-1 / ATCC MYA-4620 / FGSC 9075 / NRRL 31084</strain>
    </source>
</reference>